<feature type="transmembrane region" description="Helical" evidence="1">
    <location>
        <begin position="33"/>
        <end position="54"/>
    </location>
</feature>
<keyword evidence="1" id="KW-0472">Membrane</keyword>
<protein>
    <submittedName>
        <fullName evidence="2">Uncharacterized protein</fullName>
    </submittedName>
</protein>
<keyword evidence="1" id="KW-0812">Transmembrane</keyword>
<dbReference type="EMBL" id="CAJFDH010000003">
    <property type="protein sequence ID" value="CAD5213919.1"/>
    <property type="molecule type" value="Genomic_DNA"/>
</dbReference>
<dbReference type="AlphaFoldDB" id="A0A811KGE4"/>
<feature type="transmembrane region" description="Helical" evidence="1">
    <location>
        <begin position="66"/>
        <end position="85"/>
    </location>
</feature>
<evidence type="ECO:0000313" key="3">
    <source>
        <dbReference type="Proteomes" id="UP000614601"/>
    </source>
</evidence>
<keyword evidence="3" id="KW-1185">Reference proteome</keyword>
<sequence>MKVVDFVDNRIIFQYDIKDCLQWFLNADIANSIQSTVLILIVLVLPLQPVLRFYNLKSKPLSAMKIDMMFIICIVIAIAYGILSYKTALVGDNTPAYPFLLQHSAFGDIVVYDLQLKIAKANLCVMMLLVTLAYTLTIYFTVKTQNLMRNMHEEISKETKRLQDRMKKIIIVQSACSV</sequence>
<feature type="transmembrane region" description="Helical" evidence="1">
    <location>
        <begin position="118"/>
        <end position="142"/>
    </location>
</feature>
<name>A0A811KGE4_9BILA</name>
<evidence type="ECO:0000313" key="2">
    <source>
        <dbReference type="EMBL" id="CAD5213919.1"/>
    </source>
</evidence>
<proteinExistence type="predicted"/>
<gene>
    <name evidence="2" type="ORF">BOKJ2_LOCUS5333</name>
</gene>
<evidence type="ECO:0000256" key="1">
    <source>
        <dbReference type="SAM" id="Phobius"/>
    </source>
</evidence>
<dbReference type="Proteomes" id="UP000614601">
    <property type="component" value="Unassembled WGS sequence"/>
</dbReference>
<dbReference type="EMBL" id="CAJFCW020000003">
    <property type="protein sequence ID" value="CAG9101772.1"/>
    <property type="molecule type" value="Genomic_DNA"/>
</dbReference>
<accession>A0A811KGE4</accession>
<reference evidence="2" key="1">
    <citation type="submission" date="2020-09" db="EMBL/GenBank/DDBJ databases">
        <authorList>
            <person name="Kikuchi T."/>
        </authorList>
    </citation>
    <scope>NUCLEOTIDE SEQUENCE</scope>
    <source>
        <strain evidence="2">SH1</strain>
    </source>
</reference>
<keyword evidence="1" id="KW-1133">Transmembrane helix</keyword>
<organism evidence="2 3">
    <name type="scientific">Bursaphelenchus okinawaensis</name>
    <dbReference type="NCBI Taxonomy" id="465554"/>
    <lineage>
        <taxon>Eukaryota</taxon>
        <taxon>Metazoa</taxon>
        <taxon>Ecdysozoa</taxon>
        <taxon>Nematoda</taxon>
        <taxon>Chromadorea</taxon>
        <taxon>Rhabditida</taxon>
        <taxon>Tylenchina</taxon>
        <taxon>Tylenchomorpha</taxon>
        <taxon>Aphelenchoidea</taxon>
        <taxon>Aphelenchoididae</taxon>
        <taxon>Bursaphelenchus</taxon>
    </lineage>
</organism>
<comment type="caution">
    <text evidence="2">The sequence shown here is derived from an EMBL/GenBank/DDBJ whole genome shotgun (WGS) entry which is preliminary data.</text>
</comment>
<dbReference type="Proteomes" id="UP000783686">
    <property type="component" value="Unassembled WGS sequence"/>
</dbReference>